<sequence length="165" mass="17432">MRFSTRSLARAAIIAALYIALTLLLQPISFGPVQFRVSEALTILPILTLDAVPGLTVGCVLANLLGGAPWYDVFFGSLATLLAALLTRKFRNNFPLAASMPVLLNGLITGPVVYFAYMLIPGDPASIPALLGCMGSVALGELAVVGILGTALWYALKKLPRVFLS</sequence>
<proteinExistence type="predicted"/>
<dbReference type="Pfam" id="PF06177">
    <property type="entry name" value="QueT"/>
    <property type="match status" value="1"/>
</dbReference>
<dbReference type="Proteomes" id="UP000824072">
    <property type="component" value="Unassembled WGS sequence"/>
</dbReference>
<comment type="caution">
    <text evidence="2">The sequence shown here is derived from an EMBL/GenBank/DDBJ whole genome shotgun (WGS) entry which is preliminary data.</text>
</comment>
<accession>A0A9D1LB88</accession>
<feature type="transmembrane region" description="Helical" evidence="1">
    <location>
        <begin position="70"/>
        <end position="87"/>
    </location>
</feature>
<dbReference type="PANTHER" id="PTHR40044">
    <property type="entry name" value="INTEGRAL MEMBRANE PROTEIN-RELATED"/>
    <property type="match status" value="1"/>
</dbReference>
<feature type="transmembrane region" description="Helical" evidence="1">
    <location>
        <begin position="129"/>
        <end position="156"/>
    </location>
</feature>
<reference evidence="2" key="1">
    <citation type="submission" date="2020-10" db="EMBL/GenBank/DDBJ databases">
        <authorList>
            <person name="Gilroy R."/>
        </authorList>
    </citation>
    <scope>NUCLEOTIDE SEQUENCE</scope>
    <source>
        <strain evidence="2">ChiHcec3-11533</strain>
    </source>
</reference>
<feature type="transmembrane region" description="Helical" evidence="1">
    <location>
        <begin position="94"/>
        <end position="117"/>
    </location>
</feature>
<keyword evidence="1" id="KW-1133">Transmembrane helix</keyword>
<dbReference type="PIRSF" id="PIRSF031501">
    <property type="entry name" value="QueT"/>
    <property type="match status" value="1"/>
</dbReference>
<feature type="transmembrane region" description="Helical" evidence="1">
    <location>
        <begin position="12"/>
        <end position="31"/>
    </location>
</feature>
<protein>
    <submittedName>
        <fullName evidence="2">QueT transporter family protein</fullName>
    </submittedName>
</protein>
<gene>
    <name evidence="2" type="ORF">IAB02_02200</name>
</gene>
<keyword evidence="1" id="KW-0812">Transmembrane</keyword>
<evidence type="ECO:0000313" key="3">
    <source>
        <dbReference type="Proteomes" id="UP000824072"/>
    </source>
</evidence>
<dbReference type="AlphaFoldDB" id="A0A9D1LB88"/>
<keyword evidence="1" id="KW-0472">Membrane</keyword>
<reference evidence="2" key="2">
    <citation type="journal article" date="2021" name="PeerJ">
        <title>Extensive microbial diversity within the chicken gut microbiome revealed by metagenomics and culture.</title>
        <authorList>
            <person name="Gilroy R."/>
            <person name="Ravi A."/>
            <person name="Getino M."/>
            <person name="Pursley I."/>
            <person name="Horton D.L."/>
            <person name="Alikhan N.F."/>
            <person name="Baker D."/>
            <person name="Gharbi K."/>
            <person name="Hall N."/>
            <person name="Watson M."/>
            <person name="Adriaenssens E.M."/>
            <person name="Foster-Nyarko E."/>
            <person name="Jarju S."/>
            <person name="Secka A."/>
            <person name="Antonio M."/>
            <person name="Oren A."/>
            <person name="Chaudhuri R.R."/>
            <person name="La Ragione R."/>
            <person name="Hildebrand F."/>
            <person name="Pallen M.J."/>
        </authorList>
    </citation>
    <scope>NUCLEOTIDE SEQUENCE</scope>
    <source>
        <strain evidence="2">ChiHcec3-11533</strain>
    </source>
</reference>
<dbReference type="InterPro" id="IPR010387">
    <property type="entry name" value="QueT"/>
</dbReference>
<evidence type="ECO:0000313" key="2">
    <source>
        <dbReference type="EMBL" id="HIU33354.1"/>
    </source>
</evidence>
<evidence type="ECO:0000256" key="1">
    <source>
        <dbReference type="SAM" id="Phobius"/>
    </source>
</evidence>
<dbReference type="PANTHER" id="PTHR40044:SF1">
    <property type="entry name" value="INTEGRAL MEMBRANE PROTEIN"/>
    <property type="match status" value="1"/>
</dbReference>
<dbReference type="EMBL" id="DVMU01000052">
    <property type="protein sequence ID" value="HIU33354.1"/>
    <property type="molecule type" value="Genomic_DNA"/>
</dbReference>
<name>A0A9D1LB88_9FIRM</name>
<organism evidence="2 3">
    <name type="scientific">Candidatus Pullichristensenella excrementigallinarum</name>
    <dbReference type="NCBI Taxonomy" id="2840907"/>
    <lineage>
        <taxon>Bacteria</taxon>
        <taxon>Bacillati</taxon>
        <taxon>Bacillota</taxon>
        <taxon>Clostridia</taxon>
        <taxon>Candidatus Pullichristensenella</taxon>
    </lineage>
</organism>